<feature type="region of interest" description="Disordered" evidence="2">
    <location>
        <begin position="23"/>
        <end position="45"/>
    </location>
</feature>
<feature type="signal peptide" evidence="1">
    <location>
        <begin position="1"/>
        <end position="19"/>
    </location>
</feature>
<sequence length="451" mass="48329">MRFPAAGALALLSLGLSAAAVPSKPASTISPTSPTSPTSPKTDPFYAVPENIEHLPPGTLLRYRKLPLTDSPFGLTDVNFNISHQILYRTTDSHGRATATVLTALIASPGNNSKVLSFQPAQNAPALQCAPSHTFDKHPPSPKKPESTITRPELLSIQSALHQGWIILIPDYQGPKAAYMAGKLAGHAVLDGIRVAVHTPSLTRIRNDPKIAMWGYSSGAAATAWAAELHQTYAPELEIVGAAVGGVPADMAAVVDKINGRKHAGLIAAGAVGLANEYPDLAATIYPRIRNKYQPLFNKIKTRCGDDSTKAFNNKNVITMFNTTEVRSLPAVVDVMNQTSLGKMAPRIPIYLYHSFHDQISPVGTVNKLYDFYCANGASVLYKRDFFSTHGSAGVTGLPRALVFLIDMMDGKTLSACSQATIISGLLESPTWGRIPEGLINALLFLLRRTA</sequence>
<reference evidence="3 4" key="1">
    <citation type="submission" date="2014-02" db="EMBL/GenBank/DDBJ databases">
        <title>The genome sequence of the entomopathogenic fungus Metarhizium robertsii ARSEF 2575.</title>
        <authorList>
            <person name="Giuliano Garisto Donzelli B."/>
            <person name="Roe B.A."/>
            <person name="Macmil S.L."/>
            <person name="Krasnoff S.B."/>
            <person name="Gibson D.M."/>
        </authorList>
    </citation>
    <scope>NUCLEOTIDE SEQUENCE [LARGE SCALE GENOMIC DNA]</scope>
    <source>
        <strain evidence="3 4">ARSEF 2575</strain>
    </source>
</reference>
<dbReference type="InterPro" id="IPR005152">
    <property type="entry name" value="Lipase_secreted"/>
</dbReference>
<feature type="chain" id="PRO_5013434416" evidence="1">
    <location>
        <begin position="20"/>
        <end position="451"/>
    </location>
</feature>
<feature type="compositionally biased region" description="Basic and acidic residues" evidence="2">
    <location>
        <begin position="134"/>
        <end position="146"/>
    </location>
</feature>
<dbReference type="OrthoDB" id="2373480at2759"/>
<dbReference type="GO" id="GO:0004806">
    <property type="term" value="F:triacylglycerol lipase activity"/>
    <property type="evidence" value="ECO:0007669"/>
    <property type="project" value="UniProtKB-UniRule"/>
</dbReference>
<dbReference type="Proteomes" id="UP000030151">
    <property type="component" value="Unassembled WGS sequence"/>
</dbReference>
<keyword evidence="1" id="KW-0732">Signal</keyword>
<organism evidence="3 4">
    <name type="scientific">Metarhizium robertsii</name>
    <dbReference type="NCBI Taxonomy" id="568076"/>
    <lineage>
        <taxon>Eukaryota</taxon>
        <taxon>Fungi</taxon>
        <taxon>Dikarya</taxon>
        <taxon>Ascomycota</taxon>
        <taxon>Pezizomycotina</taxon>
        <taxon>Sordariomycetes</taxon>
        <taxon>Hypocreomycetidae</taxon>
        <taxon>Hypocreales</taxon>
        <taxon>Clavicipitaceae</taxon>
        <taxon>Metarhizium</taxon>
    </lineage>
</organism>
<dbReference type="Pfam" id="PF03583">
    <property type="entry name" value="LIP"/>
    <property type="match status" value="1"/>
</dbReference>
<dbReference type="HOGENOM" id="CLU_029538_5_0_1"/>
<evidence type="ECO:0000256" key="2">
    <source>
        <dbReference type="SAM" id="MobiDB-lite"/>
    </source>
</evidence>
<gene>
    <name evidence="3" type="ORF">X797_009528</name>
</gene>
<accession>A0A0A1UPJ5</accession>
<feature type="compositionally biased region" description="Low complexity" evidence="2">
    <location>
        <begin position="23"/>
        <end position="42"/>
    </location>
</feature>
<evidence type="ECO:0000256" key="1">
    <source>
        <dbReference type="PIRNR" id="PIRNR029171"/>
    </source>
</evidence>
<protein>
    <submittedName>
        <fullName evidence="3">Secretory lipase family protein</fullName>
    </submittedName>
</protein>
<dbReference type="PIRSF" id="PIRSF029171">
    <property type="entry name" value="Esterase_LipA"/>
    <property type="match status" value="1"/>
</dbReference>
<dbReference type="GO" id="GO:0016042">
    <property type="term" value="P:lipid catabolic process"/>
    <property type="evidence" value="ECO:0007669"/>
    <property type="project" value="UniProtKB-UniRule"/>
</dbReference>
<proteinExistence type="inferred from homology"/>
<feature type="region of interest" description="Disordered" evidence="2">
    <location>
        <begin position="129"/>
        <end position="148"/>
    </location>
</feature>
<dbReference type="SUPFAM" id="SSF53474">
    <property type="entry name" value="alpha/beta-Hydrolases"/>
    <property type="match status" value="1"/>
</dbReference>
<dbReference type="Gene3D" id="3.40.50.1820">
    <property type="entry name" value="alpha/beta hydrolase"/>
    <property type="match status" value="1"/>
</dbReference>
<evidence type="ECO:0000313" key="3">
    <source>
        <dbReference type="EMBL" id="EXU97423.1"/>
    </source>
</evidence>
<dbReference type="AlphaFoldDB" id="A0A0A1UPJ5"/>
<dbReference type="InterPro" id="IPR029058">
    <property type="entry name" value="AB_hydrolase_fold"/>
</dbReference>
<dbReference type="eggNOG" id="ENOG502S2P7">
    <property type="taxonomic scope" value="Eukaryota"/>
</dbReference>
<dbReference type="Gene3D" id="1.10.260.130">
    <property type="match status" value="1"/>
</dbReference>
<dbReference type="EMBL" id="JELW01000037">
    <property type="protein sequence ID" value="EXU97423.1"/>
    <property type="molecule type" value="Genomic_DNA"/>
</dbReference>
<dbReference type="PANTHER" id="PTHR34853">
    <property type="match status" value="1"/>
</dbReference>
<comment type="similarity">
    <text evidence="1">Belongs to the AB hydrolase superfamily. Lipase family.</text>
</comment>
<dbReference type="PANTHER" id="PTHR34853:SF1">
    <property type="entry name" value="LIPASE 5"/>
    <property type="match status" value="1"/>
</dbReference>
<comment type="caution">
    <text evidence="3">The sequence shown here is derived from an EMBL/GenBank/DDBJ whole genome shotgun (WGS) entry which is preliminary data.</text>
</comment>
<evidence type="ECO:0000313" key="4">
    <source>
        <dbReference type="Proteomes" id="UP000030151"/>
    </source>
</evidence>
<name>A0A0A1UPJ5_9HYPO</name>